<feature type="compositionally biased region" description="Basic and acidic residues" evidence="1">
    <location>
        <begin position="48"/>
        <end position="62"/>
    </location>
</feature>
<dbReference type="RefSeq" id="WP_378486170.1">
    <property type="nucleotide sequence ID" value="NZ_JBHUFB010000012.1"/>
</dbReference>
<evidence type="ECO:0000256" key="1">
    <source>
        <dbReference type="SAM" id="MobiDB-lite"/>
    </source>
</evidence>
<reference evidence="3" key="1">
    <citation type="journal article" date="2019" name="Int. J. Syst. Evol. Microbiol.">
        <title>The Global Catalogue of Microorganisms (GCM) 10K type strain sequencing project: providing services to taxonomists for standard genome sequencing and annotation.</title>
        <authorList>
            <consortium name="The Broad Institute Genomics Platform"/>
            <consortium name="The Broad Institute Genome Sequencing Center for Infectious Disease"/>
            <person name="Wu L."/>
            <person name="Ma J."/>
        </authorList>
    </citation>
    <scope>NUCLEOTIDE SEQUENCE [LARGE SCALE GENOMIC DNA]</scope>
    <source>
        <strain evidence="3">DT72</strain>
    </source>
</reference>
<comment type="caution">
    <text evidence="2">The sequence shown here is derived from an EMBL/GenBank/DDBJ whole genome shotgun (WGS) entry which is preliminary data.</text>
</comment>
<evidence type="ECO:0000313" key="2">
    <source>
        <dbReference type="EMBL" id="MFD1813671.1"/>
    </source>
</evidence>
<evidence type="ECO:0008006" key="4">
    <source>
        <dbReference type="Google" id="ProtNLM"/>
    </source>
</evidence>
<feature type="compositionally biased region" description="Acidic residues" evidence="1">
    <location>
        <begin position="1"/>
        <end position="19"/>
    </location>
</feature>
<gene>
    <name evidence="2" type="ORF">ACFSJG_15740</name>
</gene>
<evidence type="ECO:0000313" key="3">
    <source>
        <dbReference type="Proteomes" id="UP001597286"/>
    </source>
</evidence>
<dbReference type="Proteomes" id="UP001597286">
    <property type="component" value="Unassembled WGS sequence"/>
</dbReference>
<feature type="region of interest" description="Disordered" evidence="1">
    <location>
        <begin position="1"/>
        <end position="101"/>
    </location>
</feature>
<keyword evidence="3" id="KW-1185">Reference proteome</keyword>
<organism evidence="2 3">
    <name type="scientific">Rhodococcus gannanensis</name>
    <dbReference type="NCBI Taxonomy" id="1960308"/>
    <lineage>
        <taxon>Bacteria</taxon>
        <taxon>Bacillati</taxon>
        <taxon>Actinomycetota</taxon>
        <taxon>Actinomycetes</taxon>
        <taxon>Mycobacteriales</taxon>
        <taxon>Nocardiaceae</taxon>
        <taxon>Rhodococcus</taxon>
    </lineage>
</organism>
<proteinExistence type="predicted"/>
<protein>
    <recommendedName>
        <fullName evidence="4">DUF5709 domain-containing protein</fullName>
    </recommendedName>
</protein>
<sequence length="101" mass="10821">MPVEDGPDDTLDPSESLDSDEVRNDDGDTVVDPPDGWSGADRIGTTAREQRDGETLDQRLAEEEPDVVPATDEGDTGTGRRHRGQISGSPEDGDSIFPLVD</sequence>
<accession>A0ABW4P6M1</accession>
<name>A0ABW4P6M1_9NOCA</name>
<dbReference type="EMBL" id="JBHUFB010000012">
    <property type="protein sequence ID" value="MFD1813671.1"/>
    <property type="molecule type" value="Genomic_DNA"/>
</dbReference>